<reference evidence="2" key="1">
    <citation type="submission" date="2016-11" db="EMBL/GenBank/DDBJ databases">
        <authorList>
            <person name="Varghese N."/>
            <person name="Submissions S."/>
        </authorList>
    </citation>
    <scope>NUCLEOTIDE SEQUENCE [LARGE SCALE GENOMIC DNA]</scope>
    <source>
        <strain evidence="2">DSM 16785</strain>
    </source>
</reference>
<dbReference type="GO" id="GO:0045004">
    <property type="term" value="P:DNA replication proofreading"/>
    <property type="evidence" value="ECO:0007669"/>
    <property type="project" value="TreeGrafter"/>
</dbReference>
<dbReference type="EMBL" id="FQUI01000023">
    <property type="protein sequence ID" value="SHE94678.1"/>
    <property type="molecule type" value="Genomic_DNA"/>
</dbReference>
<dbReference type="PANTHER" id="PTHR30231:SF41">
    <property type="entry name" value="DNA POLYMERASE III SUBUNIT EPSILON"/>
    <property type="match status" value="1"/>
</dbReference>
<organism evidence="2 3">
    <name type="scientific">Marinitoga hydrogenitolerans (strain DSM 16785 / JCM 12826 / AT1271)</name>
    <dbReference type="NCBI Taxonomy" id="1122195"/>
    <lineage>
        <taxon>Bacteria</taxon>
        <taxon>Thermotogati</taxon>
        <taxon>Thermotogota</taxon>
        <taxon>Thermotogae</taxon>
        <taxon>Petrotogales</taxon>
        <taxon>Petrotogaceae</taxon>
        <taxon>Marinitoga</taxon>
    </lineage>
</organism>
<dbReference type="Gene3D" id="3.30.420.10">
    <property type="entry name" value="Ribonuclease H-like superfamily/Ribonuclease H"/>
    <property type="match status" value="1"/>
</dbReference>
<evidence type="ECO:0000313" key="3">
    <source>
        <dbReference type="Proteomes" id="UP000184334"/>
    </source>
</evidence>
<keyword evidence="3" id="KW-1185">Reference proteome</keyword>
<dbReference type="GO" id="GO:0005829">
    <property type="term" value="C:cytosol"/>
    <property type="evidence" value="ECO:0007669"/>
    <property type="project" value="TreeGrafter"/>
</dbReference>
<dbReference type="STRING" id="1122195.SAMN02745164_01472"/>
<gene>
    <name evidence="2" type="ORF">SAMN02745164_01472</name>
</gene>
<comment type="caution">
    <text evidence="2">The sequence shown here is derived from an EMBL/GenBank/DDBJ whole genome shotgun (WGS) entry which is preliminary data.</text>
</comment>
<dbReference type="GO" id="GO:0003887">
    <property type="term" value="F:DNA-directed DNA polymerase activity"/>
    <property type="evidence" value="ECO:0007669"/>
    <property type="project" value="InterPro"/>
</dbReference>
<dbReference type="OrthoDB" id="9813328at2"/>
<dbReference type="GO" id="GO:0003677">
    <property type="term" value="F:DNA binding"/>
    <property type="evidence" value="ECO:0007669"/>
    <property type="project" value="InterPro"/>
</dbReference>
<dbReference type="PANTHER" id="PTHR30231">
    <property type="entry name" value="DNA POLYMERASE III SUBUNIT EPSILON"/>
    <property type="match status" value="1"/>
</dbReference>
<sequence>MYNFNTQVFVSFDLETTGLKPDLGDRIIEIAAIPIFNGKIKRKYEFHTLINPKIKIPVEGSQFHKLNNKDIENAPTIIEIFPKFKEYISNTILVSHNAKMDMLFLDVAAKESGILPIENYYIDTLEIAKTLLEKGPYSLEYLSKKFNIYIGKSHRAYEDALMTAKLFLIFLNKFGLKSLGDFIKKWRG</sequence>
<dbReference type="InterPro" id="IPR012337">
    <property type="entry name" value="RNaseH-like_sf"/>
</dbReference>
<evidence type="ECO:0000313" key="2">
    <source>
        <dbReference type="EMBL" id="SHE94678.1"/>
    </source>
</evidence>
<dbReference type="SMART" id="SM00479">
    <property type="entry name" value="EXOIII"/>
    <property type="match status" value="1"/>
</dbReference>
<dbReference type="GO" id="GO:0008408">
    <property type="term" value="F:3'-5' exonuclease activity"/>
    <property type="evidence" value="ECO:0007669"/>
    <property type="project" value="TreeGrafter"/>
</dbReference>
<evidence type="ECO:0000259" key="1">
    <source>
        <dbReference type="SMART" id="SM00479"/>
    </source>
</evidence>
<protein>
    <submittedName>
        <fullName evidence="2">DNA polymerase-3 subunit epsilon</fullName>
    </submittedName>
</protein>
<dbReference type="FunFam" id="3.30.420.10:FF:000045">
    <property type="entry name" value="3'-5' exonuclease DinG"/>
    <property type="match status" value="1"/>
</dbReference>
<dbReference type="Proteomes" id="UP000184334">
    <property type="component" value="Unassembled WGS sequence"/>
</dbReference>
<proteinExistence type="predicted"/>
<dbReference type="RefSeq" id="WP_072864997.1">
    <property type="nucleotide sequence ID" value="NZ_FQUI01000023.1"/>
</dbReference>
<dbReference type="CDD" id="cd06127">
    <property type="entry name" value="DEDDh"/>
    <property type="match status" value="1"/>
</dbReference>
<dbReference type="AlphaFoldDB" id="A0A1M4XMN7"/>
<dbReference type="InterPro" id="IPR006054">
    <property type="entry name" value="DnaQ"/>
</dbReference>
<dbReference type="InterPro" id="IPR036397">
    <property type="entry name" value="RNaseH_sf"/>
</dbReference>
<dbReference type="InterPro" id="IPR013520">
    <property type="entry name" value="Ribonucl_H"/>
</dbReference>
<dbReference type="SUPFAM" id="SSF53098">
    <property type="entry name" value="Ribonuclease H-like"/>
    <property type="match status" value="1"/>
</dbReference>
<dbReference type="NCBIfam" id="TIGR00573">
    <property type="entry name" value="dnaq"/>
    <property type="match status" value="1"/>
</dbReference>
<accession>A0A1M4XMN7</accession>
<name>A0A1M4XMN7_MARH1</name>
<dbReference type="Pfam" id="PF00929">
    <property type="entry name" value="RNase_T"/>
    <property type="match status" value="1"/>
</dbReference>
<feature type="domain" description="Exonuclease" evidence="1">
    <location>
        <begin position="8"/>
        <end position="176"/>
    </location>
</feature>